<dbReference type="RefSeq" id="WP_345034789.1">
    <property type="nucleotide sequence ID" value="NZ_BAAAYL010000001.1"/>
</dbReference>
<sequence length="59" mass="6123">MNITEDILRLSESEPWSAEAGPADGALGEILVESLSRAEGGSANWCMCIASVLDTQVGA</sequence>
<dbReference type="Proteomes" id="UP001499990">
    <property type="component" value="Unassembled WGS sequence"/>
</dbReference>
<proteinExistence type="predicted"/>
<dbReference type="EMBL" id="BAAAYL010000001">
    <property type="protein sequence ID" value="GAA3368975.1"/>
    <property type="molecule type" value="Genomic_DNA"/>
</dbReference>
<reference evidence="2" key="1">
    <citation type="journal article" date="2019" name="Int. J. Syst. Evol. Microbiol.">
        <title>The Global Catalogue of Microorganisms (GCM) 10K type strain sequencing project: providing services to taxonomists for standard genome sequencing and annotation.</title>
        <authorList>
            <consortium name="The Broad Institute Genomics Platform"/>
            <consortium name="The Broad Institute Genome Sequencing Center for Infectious Disease"/>
            <person name="Wu L."/>
            <person name="Ma J."/>
        </authorList>
    </citation>
    <scope>NUCLEOTIDE SEQUENCE [LARGE SCALE GENOMIC DNA]</scope>
    <source>
        <strain evidence="2">JCM 9651</strain>
    </source>
</reference>
<evidence type="ECO:0000313" key="2">
    <source>
        <dbReference type="Proteomes" id="UP001499990"/>
    </source>
</evidence>
<name>A0ABP6S6J1_9ACTN</name>
<organism evidence="1 2">
    <name type="scientific">Streptomyces sannanensis</name>
    <dbReference type="NCBI Taxonomy" id="285536"/>
    <lineage>
        <taxon>Bacteria</taxon>
        <taxon>Bacillati</taxon>
        <taxon>Actinomycetota</taxon>
        <taxon>Actinomycetes</taxon>
        <taxon>Kitasatosporales</taxon>
        <taxon>Streptomycetaceae</taxon>
        <taxon>Streptomyces</taxon>
    </lineage>
</organism>
<evidence type="ECO:0000313" key="1">
    <source>
        <dbReference type="EMBL" id="GAA3368975.1"/>
    </source>
</evidence>
<keyword evidence="2" id="KW-1185">Reference proteome</keyword>
<gene>
    <name evidence="1" type="ORF">GCM10020367_09490</name>
</gene>
<accession>A0ABP6S6J1</accession>
<comment type="caution">
    <text evidence="1">The sequence shown here is derived from an EMBL/GenBank/DDBJ whole genome shotgun (WGS) entry which is preliminary data.</text>
</comment>
<protein>
    <submittedName>
        <fullName evidence="1">Uncharacterized protein</fullName>
    </submittedName>
</protein>